<keyword evidence="3 8" id="KW-0812">Transmembrane</keyword>
<dbReference type="EMBL" id="ML987210">
    <property type="protein sequence ID" value="KAF2241756.1"/>
    <property type="molecule type" value="Genomic_DNA"/>
</dbReference>
<evidence type="ECO:0000256" key="2">
    <source>
        <dbReference type="ARBA" id="ARBA00007018"/>
    </source>
</evidence>
<feature type="transmembrane region" description="Helical" evidence="8">
    <location>
        <begin position="256"/>
        <end position="274"/>
    </location>
</feature>
<dbReference type="GO" id="GO:0038023">
    <property type="term" value="F:signaling receptor activity"/>
    <property type="evidence" value="ECO:0007669"/>
    <property type="project" value="TreeGrafter"/>
</dbReference>
<keyword evidence="6" id="KW-0862">Zinc</keyword>
<feature type="region of interest" description="Disordered" evidence="7">
    <location>
        <begin position="19"/>
        <end position="38"/>
    </location>
</feature>
<dbReference type="Proteomes" id="UP000800094">
    <property type="component" value="Unassembled WGS sequence"/>
</dbReference>
<proteinExistence type="inferred from homology"/>
<evidence type="ECO:0000256" key="3">
    <source>
        <dbReference type="ARBA" id="ARBA00022692"/>
    </source>
</evidence>
<accession>A0A6A6HUH7</accession>
<evidence type="ECO:0000256" key="5">
    <source>
        <dbReference type="ARBA" id="ARBA00023136"/>
    </source>
</evidence>
<dbReference type="InterPro" id="IPR004254">
    <property type="entry name" value="AdipoR/HlyIII-related"/>
</dbReference>
<dbReference type="PANTHER" id="PTHR20855:SF52">
    <property type="entry name" value="ADIPONECTIN RECEPTOR PROTEIN"/>
    <property type="match status" value="1"/>
</dbReference>
<dbReference type="Pfam" id="PF03006">
    <property type="entry name" value="HlyIII"/>
    <property type="match status" value="1"/>
</dbReference>
<comment type="similarity">
    <text evidence="2">Belongs to the ADIPOR family.</text>
</comment>
<sequence>MASLAVALRLPLLLFRQPSPKDRKHSHSKDSDDNEETPRLVTYDELPKWYRDQESPFIRTKYRPVSNSYNACLQSLSYLHNESLNIYTHMLPALALALALPLLQLNISRICAAAPWTDRFMLTLTPMAALATLSLSSTYHTLCNHSPLVSASCLLLDFSGILALILASFISGIYVGFYHHPTQQRLYWAMILLLIATSCTLVLHPRLQGPVYRPHRTAAFIATACSGLAPTLHGLWLHGAARGFHACGVKWWLAEGFWYGVGVLFFFLIIQPVLQSHHFGRLINLDRAVNTRVELNEQSAHFRAARSNSVHSLVFSPAALPEALGSCPPRPVKQTFECREAAVFSREAKNSIGPGKQFFATVFLE</sequence>
<keyword evidence="6" id="KW-0479">Metal-binding</keyword>
<dbReference type="OrthoDB" id="529367at2759"/>
<evidence type="ECO:0000313" key="9">
    <source>
        <dbReference type="EMBL" id="KAF2241756.1"/>
    </source>
</evidence>
<feature type="binding site" evidence="6">
    <location>
        <position position="140"/>
    </location>
    <ligand>
        <name>Zn(2+)</name>
        <dbReference type="ChEBI" id="CHEBI:29105"/>
    </ligand>
</feature>
<name>A0A6A6HUH7_9PLEO</name>
<feature type="transmembrane region" description="Helical" evidence="8">
    <location>
        <begin position="86"/>
        <end position="108"/>
    </location>
</feature>
<feature type="transmembrane region" description="Helical" evidence="8">
    <location>
        <begin position="186"/>
        <end position="204"/>
    </location>
</feature>
<dbReference type="PANTHER" id="PTHR20855">
    <property type="entry name" value="ADIPOR/PROGESTIN RECEPTOR-RELATED"/>
    <property type="match status" value="1"/>
</dbReference>
<evidence type="ECO:0000256" key="7">
    <source>
        <dbReference type="SAM" id="MobiDB-lite"/>
    </source>
</evidence>
<organism evidence="9 10">
    <name type="scientific">Trematosphaeria pertusa</name>
    <dbReference type="NCBI Taxonomy" id="390896"/>
    <lineage>
        <taxon>Eukaryota</taxon>
        <taxon>Fungi</taxon>
        <taxon>Dikarya</taxon>
        <taxon>Ascomycota</taxon>
        <taxon>Pezizomycotina</taxon>
        <taxon>Dothideomycetes</taxon>
        <taxon>Pleosporomycetidae</taxon>
        <taxon>Pleosporales</taxon>
        <taxon>Massarineae</taxon>
        <taxon>Trematosphaeriaceae</taxon>
        <taxon>Trematosphaeria</taxon>
    </lineage>
</organism>
<dbReference type="RefSeq" id="XP_033676760.1">
    <property type="nucleotide sequence ID" value="XM_033834145.1"/>
</dbReference>
<feature type="transmembrane region" description="Helical" evidence="8">
    <location>
        <begin position="148"/>
        <end position="174"/>
    </location>
</feature>
<dbReference type="GO" id="GO:0016020">
    <property type="term" value="C:membrane"/>
    <property type="evidence" value="ECO:0007669"/>
    <property type="project" value="UniProtKB-SubCell"/>
</dbReference>
<keyword evidence="5 8" id="KW-0472">Membrane</keyword>
<evidence type="ECO:0000313" key="10">
    <source>
        <dbReference type="Proteomes" id="UP000800094"/>
    </source>
</evidence>
<evidence type="ECO:0000256" key="1">
    <source>
        <dbReference type="ARBA" id="ARBA00004141"/>
    </source>
</evidence>
<dbReference type="GO" id="GO:0006882">
    <property type="term" value="P:intracellular zinc ion homeostasis"/>
    <property type="evidence" value="ECO:0007669"/>
    <property type="project" value="TreeGrafter"/>
</dbReference>
<keyword evidence="4 8" id="KW-1133">Transmembrane helix</keyword>
<evidence type="ECO:0008006" key="11">
    <source>
        <dbReference type="Google" id="ProtNLM"/>
    </source>
</evidence>
<dbReference type="GO" id="GO:0046872">
    <property type="term" value="F:metal ion binding"/>
    <property type="evidence" value="ECO:0007669"/>
    <property type="project" value="UniProtKB-KW"/>
</dbReference>
<evidence type="ECO:0000256" key="4">
    <source>
        <dbReference type="ARBA" id="ARBA00022989"/>
    </source>
</evidence>
<evidence type="ECO:0000256" key="6">
    <source>
        <dbReference type="PIRSR" id="PIRSR604254-1"/>
    </source>
</evidence>
<protein>
    <recommendedName>
        <fullName evidence="11">HlyIII-domain-containing protein</fullName>
    </recommendedName>
</protein>
<reference evidence="9" key="1">
    <citation type="journal article" date="2020" name="Stud. Mycol.">
        <title>101 Dothideomycetes genomes: a test case for predicting lifestyles and emergence of pathogens.</title>
        <authorList>
            <person name="Haridas S."/>
            <person name="Albert R."/>
            <person name="Binder M."/>
            <person name="Bloem J."/>
            <person name="Labutti K."/>
            <person name="Salamov A."/>
            <person name="Andreopoulos B."/>
            <person name="Baker S."/>
            <person name="Barry K."/>
            <person name="Bills G."/>
            <person name="Bluhm B."/>
            <person name="Cannon C."/>
            <person name="Castanera R."/>
            <person name="Culley D."/>
            <person name="Daum C."/>
            <person name="Ezra D."/>
            <person name="Gonzalez J."/>
            <person name="Henrissat B."/>
            <person name="Kuo A."/>
            <person name="Liang C."/>
            <person name="Lipzen A."/>
            <person name="Lutzoni F."/>
            <person name="Magnuson J."/>
            <person name="Mondo S."/>
            <person name="Nolan M."/>
            <person name="Ohm R."/>
            <person name="Pangilinan J."/>
            <person name="Park H.-J."/>
            <person name="Ramirez L."/>
            <person name="Alfaro M."/>
            <person name="Sun H."/>
            <person name="Tritt A."/>
            <person name="Yoshinaga Y."/>
            <person name="Zwiers L.-H."/>
            <person name="Turgeon B."/>
            <person name="Goodwin S."/>
            <person name="Spatafora J."/>
            <person name="Crous P."/>
            <person name="Grigoriev I."/>
        </authorList>
    </citation>
    <scope>NUCLEOTIDE SEQUENCE</scope>
    <source>
        <strain evidence="9">CBS 122368</strain>
    </source>
</reference>
<comment type="subcellular location">
    <subcellularLocation>
        <location evidence="1">Membrane</location>
        <topology evidence="1">Multi-pass membrane protein</topology>
    </subcellularLocation>
</comment>
<dbReference type="AlphaFoldDB" id="A0A6A6HUH7"/>
<feature type="transmembrane region" description="Helical" evidence="8">
    <location>
        <begin position="120"/>
        <end position="142"/>
    </location>
</feature>
<dbReference type="GeneID" id="54587475"/>
<gene>
    <name evidence="9" type="ORF">BU26DRAFT_571506</name>
</gene>
<keyword evidence="10" id="KW-1185">Reference proteome</keyword>
<evidence type="ECO:0000256" key="8">
    <source>
        <dbReference type="SAM" id="Phobius"/>
    </source>
</evidence>